<dbReference type="Proteomes" id="UP000593571">
    <property type="component" value="Unassembled WGS sequence"/>
</dbReference>
<name>A0A7J8C2Y2_ROUAE</name>
<feature type="compositionally biased region" description="Basic and acidic residues" evidence="1">
    <location>
        <begin position="111"/>
        <end position="130"/>
    </location>
</feature>
<sequence length="200" mass="20649">MVHVPVLCEDGTSSGGGGGGVRGVNTVLRGTLKAFGTRLGSCRIGGTTHGTRGEPGPWAHRVVMARAPAKGETAGTSEQLCSDLQADEEAGLARGEGRATRAVWTRAVKAPRAEPGHRSSGKQERMKGEPHPANAPRTGRAWGGGGRGQPEETPGQVITAQSQEISTLGTVVRQGKPRARTNGLGVGMAARATAYTWLPT</sequence>
<reference evidence="2 3" key="1">
    <citation type="journal article" date="2020" name="Nature">
        <title>Six reference-quality genomes reveal evolution of bat adaptations.</title>
        <authorList>
            <person name="Jebb D."/>
            <person name="Huang Z."/>
            <person name="Pippel M."/>
            <person name="Hughes G.M."/>
            <person name="Lavrichenko K."/>
            <person name="Devanna P."/>
            <person name="Winkler S."/>
            <person name="Jermiin L.S."/>
            <person name="Skirmuntt E.C."/>
            <person name="Katzourakis A."/>
            <person name="Burkitt-Gray L."/>
            <person name="Ray D.A."/>
            <person name="Sullivan K.A.M."/>
            <person name="Roscito J.G."/>
            <person name="Kirilenko B.M."/>
            <person name="Davalos L.M."/>
            <person name="Corthals A.P."/>
            <person name="Power M.L."/>
            <person name="Jones G."/>
            <person name="Ransome R.D."/>
            <person name="Dechmann D.K.N."/>
            <person name="Locatelli A.G."/>
            <person name="Puechmaille S.J."/>
            <person name="Fedrigo O."/>
            <person name="Jarvis E.D."/>
            <person name="Hiller M."/>
            <person name="Vernes S.C."/>
            <person name="Myers E.W."/>
            <person name="Teeling E.C."/>
        </authorList>
    </citation>
    <scope>NUCLEOTIDE SEQUENCE [LARGE SCALE GENOMIC DNA]</scope>
    <source>
        <strain evidence="2">MRouAeg1</strain>
        <tissue evidence="2">Muscle</tissue>
    </source>
</reference>
<evidence type="ECO:0000313" key="2">
    <source>
        <dbReference type="EMBL" id="KAF6405179.1"/>
    </source>
</evidence>
<proteinExistence type="predicted"/>
<feature type="region of interest" description="Disordered" evidence="1">
    <location>
        <begin position="108"/>
        <end position="156"/>
    </location>
</feature>
<accession>A0A7J8C2Y2</accession>
<protein>
    <submittedName>
        <fullName evidence="2">Uncharacterized protein</fullName>
    </submittedName>
</protein>
<dbReference type="AlphaFoldDB" id="A0A7J8C2Y2"/>
<gene>
    <name evidence="2" type="ORF">HJG63_009486</name>
</gene>
<organism evidence="2 3">
    <name type="scientific">Rousettus aegyptiacus</name>
    <name type="common">Egyptian fruit bat</name>
    <name type="synonym">Pteropus aegyptiacus</name>
    <dbReference type="NCBI Taxonomy" id="9407"/>
    <lineage>
        <taxon>Eukaryota</taxon>
        <taxon>Metazoa</taxon>
        <taxon>Chordata</taxon>
        <taxon>Craniata</taxon>
        <taxon>Vertebrata</taxon>
        <taxon>Euteleostomi</taxon>
        <taxon>Mammalia</taxon>
        <taxon>Eutheria</taxon>
        <taxon>Laurasiatheria</taxon>
        <taxon>Chiroptera</taxon>
        <taxon>Yinpterochiroptera</taxon>
        <taxon>Pteropodoidea</taxon>
        <taxon>Pteropodidae</taxon>
        <taxon>Rousettinae</taxon>
        <taxon>Rousettus</taxon>
    </lineage>
</organism>
<comment type="caution">
    <text evidence="2">The sequence shown here is derived from an EMBL/GenBank/DDBJ whole genome shotgun (WGS) entry which is preliminary data.</text>
</comment>
<evidence type="ECO:0000313" key="3">
    <source>
        <dbReference type="Proteomes" id="UP000593571"/>
    </source>
</evidence>
<evidence type="ECO:0000256" key="1">
    <source>
        <dbReference type="SAM" id="MobiDB-lite"/>
    </source>
</evidence>
<keyword evidence="3" id="KW-1185">Reference proteome</keyword>
<dbReference type="EMBL" id="JACASE010000015">
    <property type="protein sequence ID" value="KAF6405179.1"/>
    <property type="molecule type" value="Genomic_DNA"/>
</dbReference>